<organism evidence="1 2">
    <name type="scientific">Ilumatobacter fluminis</name>
    <dbReference type="NCBI Taxonomy" id="467091"/>
    <lineage>
        <taxon>Bacteria</taxon>
        <taxon>Bacillati</taxon>
        <taxon>Actinomycetota</taxon>
        <taxon>Acidimicrobiia</taxon>
        <taxon>Acidimicrobiales</taxon>
        <taxon>Ilumatobacteraceae</taxon>
        <taxon>Ilumatobacter</taxon>
    </lineage>
</organism>
<dbReference type="EMBL" id="SOAU01000001">
    <property type="protein sequence ID" value="TDT17066.1"/>
    <property type="molecule type" value="Genomic_DNA"/>
</dbReference>
<dbReference type="Proteomes" id="UP000294558">
    <property type="component" value="Unassembled WGS sequence"/>
</dbReference>
<gene>
    <name evidence="1" type="ORF">BDK89_2668</name>
</gene>
<dbReference type="AlphaFoldDB" id="A0A4R7I346"/>
<keyword evidence="2" id="KW-1185">Reference proteome</keyword>
<evidence type="ECO:0008006" key="3">
    <source>
        <dbReference type="Google" id="ProtNLM"/>
    </source>
</evidence>
<comment type="caution">
    <text evidence="1">The sequence shown here is derived from an EMBL/GenBank/DDBJ whole genome shotgun (WGS) entry which is preliminary data.</text>
</comment>
<evidence type="ECO:0000313" key="2">
    <source>
        <dbReference type="Proteomes" id="UP000294558"/>
    </source>
</evidence>
<evidence type="ECO:0000313" key="1">
    <source>
        <dbReference type="EMBL" id="TDT17066.1"/>
    </source>
</evidence>
<accession>A0A4R7I346</accession>
<protein>
    <recommendedName>
        <fullName evidence="3">PE family protein</fullName>
    </recommendedName>
</protein>
<reference evidence="1 2" key="1">
    <citation type="submission" date="2019-03" db="EMBL/GenBank/DDBJ databases">
        <title>Sequencing the genomes of 1000 actinobacteria strains.</title>
        <authorList>
            <person name="Klenk H.-P."/>
        </authorList>
    </citation>
    <scope>NUCLEOTIDE SEQUENCE [LARGE SCALE GENOMIC DNA]</scope>
    <source>
        <strain evidence="1 2">DSM 18936</strain>
    </source>
</reference>
<proteinExistence type="predicted"/>
<name>A0A4R7I346_9ACTN</name>
<sequence>MSSETSVVDTGGMPTASEYRHIATVLDDARHQLDTLAAQLRSLADGLVLSGPQRTAIDATTGVSLANIRAATVDLEQQAVEARHRATICDAYTAAYGRFLRSDEVDASPPQRPAPWVRYG</sequence>